<feature type="transmembrane region" description="Helical" evidence="1">
    <location>
        <begin position="6"/>
        <end position="27"/>
    </location>
</feature>
<name>A0A075E7K2_SIV</name>
<organismHost>
    <name type="scientific">Cercopithecidae</name>
    <name type="common">Old World monkeys</name>
    <dbReference type="NCBI Taxonomy" id="9527"/>
</organismHost>
<keyword evidence="1" id="KW-0812">Transmembrane</keyword>
<keyword evidence="1" id="KW-0472">Membrane</keyword>
<protein>
    <submittedName>
        <fullName evidence="2">Vpu</fullName>
    </submittedName>
</protein>
<evidence type="ECO:0000256" key="1">
    <source>
        <dbReference type="SAM" id="Phobius"/>
    </source>
</evidence>
<reference evidence="2" key="1">
    <citation type="journal article" date="2014" name="Viruses">
        <title>Full-length genome analyses of two new simian immunodeficiency virus (SIV) strains from mustached monkeys (C. Cephus) in Gabon illustrate a complex evolutionary history among the SIVmus/mon/gsn lineage.</title>
        <authorList>
            <person name="Liegeois F."/>
            <person name="Schmidt F."/>
            <person name="Boue V."/>
            <person name="Butel C."/>
            <person name="Mouacha F."/>
            <person name="Ngari P."/>
            <person name="Ondo B.M."/>
            <person name="Leroy E."/>
            <person name="Heeney J.L."/>
            <person name="Delaporte E."/>
            <person name="Peeters M."/>
            <person name="Rouet F."/>
        </authorList>
    </citation>
    <scope>NUCLEOTIDE SEQUENCE</scope>
    <source>
        <strain evidence="2">SIVmus-11GabPts02</strain>
    </source>
</reference>
<accession>A0A075E7K2</accession>
<sequence length="82" mass="9393">MNVWYLAAAVVTGIYFIVAIVALWLIWDKYVKKQPTMVSVIRLLEEGDSGYEEVFEDAMDQDNINQPLVDNPHGFDNPAFEQ</sequence>
<keyword evidence="1" id="KW-1133">Transmembrane helix</keyword>
<proteinExistence type="predicted"/>
<organism evidence="2">
    <name type="scientific">Simian immunodeficiency virus</name>
    <name type="common">SIV</name>
    <dbReference type="NCBI Taxonomy" id="11723"/>
    <lineage>
        <taxon>Viruses</taxon>
        <taxon>Riboviria</taxon>
        <taxon>Pararnavirae</taxon>
        <taxon>Artverviricota</taxon>
        <taxon>Revtraviricetes</taxon>
        <taxon>Ortervirales</taxon>
        <taxon>Retroviridae</taxon>
        <taxon>Orthoretrovirinae</taxon>
        <taxon>Lentivirus</taxon>
        <taxon>Lentivirus simimdef</taxon>
    </lineage>
</organism>
<organismHost>
    <name type="scientific">Pan troglodytes</name>
    <name type="common">Chimpanzee</name>
    <dbReference type="NCBI Taxonomy" id="9598"/>
</organismHost>
<evidence type="ECO:0000313" key="2">
    <source>
        <dbReference type="EMBL" id="AIC80870.1"/>
    </source>
</evidence>
<dbReference type="EMBL" id="KF304708">
    <property type="protein sequence ID" value="AIC80870.1"/>
    <property type="molecule type" value="Genomic_DNA"/>
</dbReference>